<organism evidence="2 3">
    <name type="scientific">Rhodotorula paludigena</name>
    <dbReference type="NCBI Taxonomy" id="86838"/>
    <lineage>
        <taxon>Eukaryota</taxon>
        <taxon>Fungi</taxon>
        <taxon>Dikarya</taxon>
        <taxon>Basidiomycota</taxon>
        <taxon>Pucciniomycotina</taxon>
        <taxon>Microbotryomycetes</taxon>
        <taxon>Sporidiobolales</taxon>
        <taxon>Sporidiobolaceae</taxon>
        <taxon>Rhodotorula</taxon>
    </lineage>
</organism>
<gene>
    <name evidence="2" type="ORF">Rhopal_004856-T1</name>
</gene>
<accession>A0AAV5GNS5</accession>
<dbReference type="AlphaFoldDB" id="A0AAV5GNS5"/>
<reference evidence="2 3" key="1">
    <citation type="submission" date="2021-12" db="EMBL/GenBank/DDBJ databases">
        <title>High titer production of polyol ester of fatty acids by Rhodotorula paludigena BS15 towards product separation-free biomass refinery.</title>
        <authorList>
            <person name="Mano J."/>
            <person name="Ono H."/>
            <person name="Tanaka T."/>
            <person name="Naito K."/>
            <person name="Sushida H."/>
            <person name="Ike M."/>
            <person name="Tokuyasu K."/>
            <person name="Kitaoka M."/>
        </authorList>
    </citation>
    <scope>NUCLEOTIDE SEQUENCE [LARGE SCALE GENOMIC DNA]</scope>
    <source>
        <strain evidence="2 3">BS15</strain>
    </source>
</reference>
<protein>
    <submittedName>
        <fullName evidence="2">Uncharacterized protein</fullName>
    </submittedName>
</protein>
<comment type="caution">
    <text evidence="2">The sequence shown here is derived from an EMBL/GenBank/DDBJ whole genome shotgun (WGS) entry which is preliminary data.</text>
</comment>
<evidence type="ECO:0000313" key="3">
    <source>
        <dbReference type="Proteomes" id="UP001342314"/>
    </source>
</evidence>
<dbReference type="Proteomes" id="UP001342314">
    <property type="component" value="Unassembled WGS sequence"/>
</dbReference>
<name>A0AAV5GNS5_9BASI</name>
<feature type="region of interest" description="Disordered" evidence="1">
    <location>
        <begin position="1"/>
        <end position="58"/>
    </location>
</feature>
<feature type="compositionally biased region" description="Low complexity" evidence="1">
    <location>
        <begin position="18"/>
        <end position="31"/>
    </location>
</feature>
<dbReference type="EMBL" id="BQKY01000009">
    <property type="protein sequence ID" value="GJN91833.1"/>
    <property type="molecule type" value="Genomic_DNA"/>
</dbReference>
<proteinExistence type="predicted"/>
<sequence length="118" mass="12530">MGLFSNKHANQNVPPAQPTGATTVTTTSSTPAGGGPGFFSKNKHRTNSPPVEPATHNKQVVNPILLQALLRARTAVNEARAEIAALQREAEAEARAAKEKQRVARSYSKAGGKLGRYN</sequence>
<evidence type="ECO:0000313" key="2">
    <source>
        <dbReference type="EMBL" id="GJN91833.1"/>
    </source>
</evidence>
<feature type="region of interest" description="Disordered" evidence="1">
    <location>
        <begin position="94"/>
        <end position="118"/>
    </location>
</feature>
<keyword evidence="3" id="KW-1185">Reference proteome</keyword>
<evidence type="ECO:0000256" key="1">
    <source>
        <dbReference type="SAM" id="MobiDB-lite"/>
    </source>
</evidence>